<sequence length="181" mass="20407">MVLKYRSPDRYIAGLQNMMGSQSQAETKFEEDIGVPFITKYSHSTKQPLGSDTELKTLGDIVRLYPGLKESHFDLDESINLVSGLMITEKLYKGAKVDLGKKNGKFTLTLWYISPDSTSPVIAEISFKYGDADENYSKKVVTRAKRLFEMMQGMSDWVAKTSSTKTAFVFGYSQPLFCDSY</sequence>
<proteinExistence type="predicted"/>
<evidence type="ECO:0000313" key="2">
    <source>
        <dbReference type="Proteomes" id="UP000076962"/>
    </source>
</evidence>
<organism evidence="1 2">
    <name type="scientific">Candidatus Thiomargarita nelsonii</name>
    <dbReference type="NCBI Taxonomy" id="1003181"/>
    <lineage>
        <taxon>Bacteria</taxon>
        <taxon>Pseudomonadati</taxon>
        <taxon>Pseudomonadota</taxon>
        <taxon>Gammaproteobacteria</taxon>
        <taxon>Thiotrichales</taxon>
        <taxon>Thiotrichaceae</taxon>
        <taxon>Thiomargarita</taxon>
    </lineage>
</organism>
<dbReference type="Proteomes" id="UP000076962">
    <property type="component" value="Unassembled WGS sequence"/>
</dbReference>
<dbReference type="EMBL" id="LUTY01001133">
    <property type="protein sequence ID" value="OAD22158.1"/>
    <property type="molecule type" value="Genomic_DNA"/>
</dbReference>
<dbReference type="AlphaFoldDB" id="A0A176S2L1"/>
<protein>
    <submittedName>
        <fullName evidence="1">Uncharacterized protein</fullName>
    </submittedName>
</protein>
<comment type="caution">
    <text evidence="1">The sequence shown here is derived from an EMBL/GenBank/DDBJ whole genome shotgun (WGS) entry which is preliminary data.</text>
</comment>
<reference evidence="1 2" key="1">
    <citation type="submission" date="2016-05" db="EMBL/GenBank/DDBJ databases">
        <title>Single-cell genome of chain-forming Candidatus Thiomargarita nelsonii and comparison to other large sulfur-oxidizing bacteria.</title>
        <authorList>
            <person name="Winkel M."/>
            <person name="Salman V."/>
            <person name="Woyke T."/>
            <person name="Schulz-Vogt H."/>
            <person name="Richter M."/>
            <person name="Flood B."/>
            <person name="Bailey J."/>
            <person name="Amann R."/>
            <person name="Mussmann M."/>
        </authorList>
    </citation>
    <scope>NUCLEOTIDE SEQUENCE [LARGE SCALE GENOMIC DNA]</scope>
    <source>
        <strain evidence="1 2">THI036</strain>
    </source>
</reference>
<name>A0A176S2L1_9GAMM</name>
<evidence type="ECO:0000313" key="1">
    <source>
        <dbReference type="EMBL" id="OAD22158.1"/>
    </source>
</evidence>
<keyword evidence="2" id="KW-1185">Reference proteome</keyword>
<accession>A0A176S2L1</accession>
<gene>
    <name evidence="1" type="ORF">THIOM_002052</name>
</gene>